<accession>A0AAV5LPA7</accession>
<comment type="caution">
    <text evidence="2">The sequence shown here is derived from an EMBL/GenBank/DDBJ whole genome shotgun (WGS) entry which is preliminary data.</text>
</comment>
<dbReference type="EMBL" id="BPVZ01000133">
    <property type="protein sequence ID" value="GKV39226.1"/>
    <property type="molecule type" value="Genomic_DNA"/>
</dbReference>
<reference evidence="2 3" key="1">
    <citation type="journal article" date="2021" name="Commun. Biol.">
        <title>The genome of Shorea leprosula (Dipterocarpaceae) highlights the ecological relevance of drought in aseasonal tropical rainforests.</title>
        <authorList>
            <person name="Ng K.K.S."/>
            <person name="Kobayashi M.J."/>
            <person name="Fawcett J.A."/>
            <person name="Hatakeyama M."/>
            <person name="Paape T."/>
            <person name="Ng C.H."/>
            <person name="Ang C.C."/>
            <person name="Tnah L.H."/>
            <person name="Lee C.T."/>
            <person name="Nishiyama T."/>
            <person name="Sese J."/>
            <person name="O'Brien M.J."/>
            <person name="Copetti D."/>
            <person name="Mohd Noor M.I."/>
            <person name="Ong R.C."/>
            <person name="Putra M."/>
            <person name="Sireger I.Z."/>
            <person name="Indrioko S."/>
            <person name="Kosugi Y."/>
            <person name="Izuno A."/>
            <person name="Isagi Y."/>
            <person name="Lee S.L."/>
            <person name="Shimizu K.K."/>
        </authorList>
    </citation>
    <scope>NUCLEOTIDE SEQUENCE [LARGE SCALE GENOMIC DNA]</scope>
    <source>
        <strain evidence="2">214</strain>
    </source>
</reference>
<keyword evidence="3" id="KW-1185">Reference proteome</keyword>
<evidence type="ECO:0000259" key="1">
    <source>
        <dbReference type="Pfam" id="PF13966"/>
    </source>
</evidence>
<dbReference type="Pfam" id="PF13966">
    <property type="entry name" value="zf-RVT"/>
    <property type="match status" value="1"/>
</dbReference>
<dbReference type="Proteomes" id="UP001054252">
    <property type="component" value="Unassembled WGS sequence"/>
</dbReference>
<feature type="domain" description="Reverse transcriptase zinc-binding" evidence="1">
    <location>
        <begin position="144"/>
        <end position="228"/>
    </location>
</feature>
<evidence type="ECO:0000313" key="2">
    <source>
        <dbReference type="EMBL" id="GKV39226.1"/>
    </source>
</evidence>
<dbReference type="PANTHER" id="PTHR33116">
    <property type="entry name" value="REVERSE TRANSCRIPTASE ZINC-BINDING DOMAIN-CONTAINING PROTEIN-RELATED-RELATED"/>
    <property type="match status" value="1"/>
</dbReference>
<dbReference type="InterPro" id="IPR026960">
    <property type="entry name" value="RVT-Znf"/>
</dbReference>
<dbReference type="PANTHER" id="PTHR33116:SF84">
    <property type="entry name" value="RNA-DIRECTED DNA POLYMERASE"/>
    <property type="match status" value="1"/>
</dbReference>
<name>A0AAV5LPA7_9ROSI</name>
<dbReference type="AlphaFoldDB" id="A0AAV5LPA7"/>
<evidence type="ECO:0000313" key="3">
    <source>
        <dbReference type="Proteomes" id="UP001054252"/>
    </source>
</evidence>
<organism evidence="2 3">
    <name type="scientific">Rubroshorea leprosula</name>
    <dbReference type="NCBI Taxonomy" id="152421"/>
    <lineage>
        <taxon>Eukaryota</taxon>
        <taxon>Viridiplantae</taxon>
        <taxon>Streptophyta</taxon>
        <taxon>Embryophyta</taxon>
        <taxon>Tracheophyta</taxon>
        <taxon>Spermatophyta</taxon>
        <taxon>Magnoliopsida</taxon>
        <taxon>eudicotyledons</taxon>
        <taxon>Gunneridae</taxon>
        <taxon>Pentapetalae</taxon>
        <taxon>rosids</taxon>
        <taxon>malvids</taxon>
        <taxon>Malvales</taxon>
        <taxon>Dipterocarpaceae</taxon>
        <taxon>Rubroshorea</taxon>
    </lineage>
</organism>
<gene>
    <name evidence="2" type="ORF">SLEP1_g47032</name>
</gene>
<protein>
    <recommendedName>
        <fullName evidence="1">Reverse transcriptase zinc-binding domain-containing protein</fullName>
    </recommendedName>
</protein>
<sequence length="337" mass="38983">MIFAKAGSIWVAWVKEYLLKDKSFWYISIPVNSTWGWRKILKLRSYARGLIQHVLGDGSDIFLWHDYWHPSGPLILAYGAKIVPDSGLQLFAKVSEVVNGNFWNWPPARSPQLVQIQMALFDTLYPKSGKKDLVIWTASSSRVFDTSSAWHSLRAKQRKVPWHKLVWFSHAIPKHSFIGWLAILDRLTTRSRQKKWTSSIDDTCLFCSSGVETNDHLFFNCQFTKQVWQTVCSMAEIPLFCSWQGLLAWLGKSIRRKSVYCALIKLAWNATVYHVWRERNSRVYRQQFRSVSQIVNDILFDVRNKVLAFATPKSSSLLMSIAVQWGLVQVQKPPVQS</sequence>
<proteinExistence type="predicted"/>